<comment type="caution">
    <text evidence="1">The sequence shown here is derived from an EMBL/GenBank/DDBJ whole genome shotgun (WGS) entry which is preliminary data.</text>
</comment>
<evidence type="ECO:0000313" key="2">
    <source>
        <dbReference type="Proteomes" id="UP001162131"/>
    </source>
</evidence>
<protein>
    <submittedName>
        <fullName evidence="1">Uncharacterized protein</fullName>
    </submittedName>
</protein>
<accession>A0AAU9J5B0</accession>
<dbReference type="EMBL" id="CAJZBQ010000014">
    <property type="protein sequence ID" value="CAG9315849.1"/>
    <property type="molecule type" value="Genomic_DNA"/>
</dbReference>
<reference evidence="1" key="1">
    <citation type="submission" date="2021-09" db="EMBL/GenBank/DDBJ databases">
        <authorList>
            <consortium name="AG Swart"/>
            <person name="Singh M."/>
            <person name="Singh A."/>
            <person name="Seah K."/>
            <person name="Emmerich C."/>
        </authorList>
    </citation>
    <scope>NUCLEOTIDE SEQUENCE</scope>
    <source>
        <strain evidence="1">ATCC30299</strain>
    </source>
</reference>
<keyword evidence="2" id="KW-1185">Reference proteome</keyword>
<dbReference type="AlphaFoldDB" id="A0AAU9J5B0"/>
<gene>
    <name evidence="1" type="ORF">BSTOLATCC_MIC14774</name>
</gene>
<sequence>MSEPNYWKNLNFFSKSRPQWEIKIFLLNIYEIIWYISLMKNIANSFWIFEQLAFKTKLKTFYFRFLRLGFFFEK</sequence>
<proteinExistence type="predicted"/>
<evidence type="ECO:0000313" key="1">
    <source>
        <dbReference type="EMBL" id="CAG9315849.1"/>
    </source>
</evidence>
<organism evidence="1 2">
    <name type="scientific">Blepharisma stoltei</name>
    <dbReference type="NCBI Taxonomy" id="1481888"/>
    <lineage>
        <taxon>Eukaryota</taxon>
        <taxon>Sar</taxon>
        <taxon>Alveolata</taxon>
        <taxon>Ciliophora</taxon>
        <taxon>Postciliodesmatophora</taxon>
        <taxon>Heterotrichea</taxon>
        <taxon>Heterotrichida</taxon>
        <taxon>Blepharismidae</taxon>
        <taxon>Blepharisma</taxon>
    </lineage>
</organism>
<dbReference type="Proteomes" id="UP001162131">
    <property type="component" value="Unassembled WGS sequence"/>
</dbReference>
<name>A0AAU9J5B0_9CILI</name>